<keyword evidence="4 5" id="KW-0472">Membrane</keyword>
<comment type="subcellular location">
    <subcellularLocation>
        <location evidence="1">Membrane</location>
        <topology evidence="1">Multi-pass membrane protein</topology>
    </subcellularLocation>
</comment>
<evidence type="ECO:0000313" key="7">
    <source>
        <dbReference type="Proteomes" id="UP001239167"/>
    </source>
</evidence>
<evidence type="ECO:0000313" key="6">
    <source>
        <dbReference type="EMBL" id="MDQ0204029.1"/>
    </source>
</evidence>
<dbReference type="EMBL" id="JAUSUE010000012">
    <property type="protein sequence ID" value="MDQ0204029.1"/>
    <property type="molecule type" value="Genomic_DNA"/>
</dbReference>
<evidence type="ECO:0000256" key="2">
    <source>
        <dbReference type="ARBA" id="ARBA00022692"/>
    </source>
</evidence>
<organism evidence="6 7">
    <name type="scientific">Pectinatus haikarae</name>
    <dbReference type="NCBI Taxonomy" id="349096"/>
    <lineage>
        <taxon>Bacteria</taxon>
        <taxon>Bacillati</taxon>
        <taxon>Bacillota</taxon>
        <taxon>Negativicutes</taxon>
        <taxon>Selenomonadales</taxon>
        <taxon>Selenomonadaceae</taxon>
        <taxon>Pectinatus</taxon>
    </lineage>
</organism>
<dbReference type="Gene3D" id="1.20.1530.20">
    <property type="match status" value="1"/>
</dbReference>
<sequence length="310" mass="33050">MIRQMNRLLAGGMPFGVIIAGIIGIMQPSLFIWFTDKIAYFLGVVMLGMGMNLSADDFKTVIEKHRSILTGILLQFIFMPAAAYFIAFVFNLAPDAAAGMILLGACPGATASTVITYMAKGDIALSVSLTMLSTFLAPILTPLLLLFFAGKWISIDFFAVLLSIMEMVFLPVAAGILFNRFCGAAAEKVRYIMPVVSAMTVIILVGTVVSLSAGTLADMGLKILAAVVLYNTCGLAAGYFSARFFIVEEASVRTLAISTGMKNSGLAASLAIMHFTAAAGIPAAIFSVWHNVSGSLLAAYIKNRKKQQLR</sequence>
<feature type="transmembrane region" description="Helical" evidence="5">
    <location>
        <begin position="38"/>
        <end position="55"/>
    </location>
</feature>
<evidence type="ECO:0000256" key="5">
    <source>
        <dbReference type="SAM" id="Phobius"/>
    </source>
</evidence>
<dbReference type="PANTHER" id="PTHR10361">
    <property type="entry name" value="SODIUM-BILE ACID COTRANSPORTER"/>
    <property type="match status" value="1"/>
</dbReference>
<evidence type="ECO:0000256" key="4">
    <source>
        <dbReference type="ARBA" id="ARBA00023136"/>
    </source>
</evidence>
<reference evidence="6 7" key="1">
    <citation type="submission" date="2023-07" db="EMBL/GenBank/DDBJ databases">
        <title>Genomic Encyclopedia of Type Strains, Phase IV (KMG-IV): sequencing the most valuable type-strain genomes for metagenomic binning, comparative biology and taxonomic classification.</title>
        <authorList>
            <person name="Goeker M."/>
        </authorList>
    </citation>
    <scope>NUCLEOTIDE SEQUENCE [LARGE SCALE GENOMIC DNA]</scope>
    <source>
        <strain evidence="6 7">DSM 16980</strain>
    </source>
</reference>
<dbReference type="RefSeq" id="WP_196604432.1">
    <property type="nucleotide sequence ID" value="NZ_CP116940.1"/>
</dbReference>
<proteinExistence type="predicted"/>
<keyword evidence="2 5" id="KW-0812">Transmembrane</keyword>
<keyword evidence="7" id="KW-1185">Reference proteome</keyword>
<feature type="transmembrane region" description="Helical" evidence="5">
    <location>
        <begin position="266"/>
        <end position="289"/>
    </location>
</feature>
<feature type="transmembrane region" description="Helical" evidence="5">
    <location>
        <begin position="96"/>
        <end position="117"/>
    </location>
</feature>
<keyword evidence="3 5" id="KW-1133">Transmembrane helix</keyword>
<protein>
    <submittedName>
        <fullName evidence="6">BASS family bile acid:Na+ symporter</fullName>
    </submittedName>
</protein>
<name>A0ABT9YA99_9FIRM</name>
<evidence type="ECO:0000256" key="3">
    <source>
        <dbReference type="ARBA" id="ARBA00022989"/>
    </source>
</evidence>
<feature type="transmembrane region" description="Helical" evidence="5">
    <location>
        <begin position="129"/>
        <end position="149"/>
    </location>
</feature>
<evidence type="ECO:0000256" key="1">
    <source>
        <dbReference type="ARBA" id="ARBA00004141"/>
    </source>
</evidence>
<dbReference type="PANTHER" id="PTHR10361:SF28">
    <property type="entry name" value="P3 PROTEIN-RELATED"/>
    <property type="match status" value="1"/>
</dbReference>
<dbReference type="InterPro" id="IPR002657">
    <property type="entry name" value="BilAc:Na_symport/Acr3"/>
</dbReference>
<feature type="transmembrane region" description="Helical" evidence="5">
    <location>
        <begin position="223"/>
        <end position="246"/>
    </location>
</feature>
<accession>A0ABT9YA99</accession>
<dbReference type="InterPro" id="IPR004710">
    <property type="entry name" value="Bilac:Na_transpt"/>
</dbReference>
<dbReference type="InterPro" id="IPR038770">
    <property type="entry name" value="Na+/solute_symporter_sf"/>
</dbReference>
<gene>
    <name evidence="6" type="ORF">J2S01_001751</name>
</gene>
<feature type="transmembrane region" description="Helical" evidence="5">
    <location>
        <begin position="67"/>
        <end position="90"/>
    </location>
</feature>
<feature type="transmembrane region" description="Helical" evidence="5">
    <location>
        <begin position="12"/>
        <end position="32"/>
    </location>
</feature>
<dbReference type="Pfam" id="PF01758">
    <property type="entry name" value="SBF"/>
    <property type="match status" value="1"/>
</dbReference>
<feature type="transmembrane region" description="Helical" evidence="5">
    <location>
        <begin position="155"/>
        <end position="179"/>
    </location>
</feature>
<comment type="caution">
    <text evidence="6">The sequence shown here is derived from an EMBL/GenBank/DDBJ whole genome shotgun (WGS) entry which is preliminary data.</text>
</comment>
<dbReference type="Proteomes" id="UP001239167">
    <property type="component" value="Unassembled WGS sequence"/>
</dbReference>
<feature type="transmembrane region" description="Helical" evidence="5">
    <location>
        <begin position="191"/>
        <end position="211"/>
    </location>
</feature>